<proteinExistence type="predicted"/>
<dbReference type="InterPro" id="IPR012854">
    <property type="entry name" value="Cu_amine_oxidase-like_N"/>
</dbReference>
<dbReference type="RefSeq" id="WP_011142780.1">
    <property type="nucleotide sequence ID" value="NC_005125.1"/>
</dbReference>
<dbReference type="InterPro" id="IPR036582">
    <property type="entry name" value="Mao_N_sf"/>
</dbReference>
<name>Q7NGV1_GLOVI</name>
<evidence type="ECO:0000259" key="1">
    <source>
        <dbReference type="Pfam" id="PF07833"/>
    </source>
</evidence>
<reference evidence="2 3" key="2">
    <citation type="journal article" date="2003" name="DNA Res.">
        <title>Complete genome structure of Gloeobacter violaceus PCC 7421, a cyanobacterium that lacks thylakoids (supplement).</title>
        <authorList>
            <person name="Nakamura Y."/>
            <person name="Kaneko T."/>
            <person name="Sato S."/>
            <person name="Mimuro M."/>
            <person name="Miyashita H."/>
            <person name="Tsuchiya T."/>
            <person name="Sasamoto S."/>
            <person name="Watanabe A."/>
            <person name="Kawashima K."/>
            <person name="Kishida Y."/>
            <person name="Kiyokawa C."/>
            <person name="Kohara M."/>
            <person name="Matsumoto M."/>
            <person name="Matsuno A."/>
            <person name="Nakazaki N."/>
            <person name="Shimpo S."/>
            <person name="Takeuchi C."/>
            <person name="Yamada M."/>
            <person name="Tabata S."/>
        </authorList>
    </citation>
    <scope>NUCLEOTIDE SEQUENCE [LARGE SCALE GENOMIC DNA]</scope>
    <source>
        <strain evidence="3">ATCC 29082 / PCC 7421</strain>
    </source>
</reference>
<dbReference type="InParanoid" id="Q7NGV1"/>
<evidence type="ECO:0000313" key="2">
    <source>
        <dbReference type="EMBL" id="BAC90727.1"/>
    </source>
</evidence>
<dbReference type="STRING" id="251221.gene:10760289"/>
<protein>
    <submittedName>
        <fullName evidence="2">Gll2786 protein</fullName>
    </submittedName>
</protein>
<feature type="domain" description="Copper amine oxidase-like N-terminal" evidence="1">
    <location>
        <begin position="32"/>
        <end position="121"/>
    </location>
</feature>
<dbReference type="SUPFAM" id="SSF55383">
    <property type="entry name" value="Copper amine oxidase, domain N"/>
    <property type="match status" value="1"/>
</dbReference>
<dbReference type="OrthoDB" id="9849124at2"/>
<dbReference type="Gene3D" id="3.30.457.10">
    <property type="entry name" value="Copper amine oxidase-like, N-terminal domain"/>
    <property type="match status" value="1"/>
</dbReference>
<dbReference type="EnsemblBacteria" id="BAC90727">
    <property type="protein sequence ID" value="BAC90727"/>
    <property type="gene ID" value="BAC90727"/>
</dbReference>
<dbReference type="KEGG" id="gvi:gll2786"/>
<gene>
    <name evidence="2" type="ordered locus">gll2786</name>
</gene>
<keyword evidence="3" id="KW-1185">Reference proteome</keyword>
<organism evidence="2 3">
    <name type="scientific">Gloeobacter violaceus (strain ATCC 29082 / PCC 7421)</name>
    <dbReference type="NCBI Taxonomy" id="251221"/>
    <lineage>
        <taxon>Bacteria</taxon>
        <taxon>Bacillati</taxon>
        <taxon>Cyanobacteriota</taxon>
        <taxon>Cyanophyceae</taxon>
        <taxon>Gloeobacterales</taxon>
        <taxon>Gloeobacteraceae</taxon>
        <taxon>Gloeobacter</taxon>
    </lineage>
</organism>
<dbReference type="EMBL" id="BA000045">
    <property type="protein sequence ID" value="BAC90727.1"/>
    <property type="molecule type" value="Genomic_DNA"/>
</dbReference>
<accession>Q7NGV1</accession>
<dbReference type="Proteomes" id="UP000000557">
    <property type="component" value="Chromosome"/>
</dbReference>
<reference evidence="2 3" key="1">
    <citation type="journal article" date="2003" name="DNA Res.">
        <title>Complete genome structure of Gloeobacter violaceus PCC 7421, a cyanobacterium that lacks thylakoids.</title>
        <authorList>
            <person name="Nakamura Y."/>
            <person name="Kaneko T."/>
            <person name="Sato S."/>
            <person name="Mimuro M."/>
            <person name="Miyashita H."/>
            <person name="Tsuchiya T."/>
            <person name="Sasamoto S."/>
            <person name="Watanabe A."/>
            <person name="Kawashima K."/>
            <person name="Kishida Y."/>
            <person name="Kiyokawa C."/>
            <person name="Kohara M."/>
            <person name="Matsumoto M."/>
            <person name="Matsuno A."/>
            <person name="Nakazaki N."/>
            <person name="Shimpo S."/>
            <person name="Takeuchi C."/>
            <person name="Yamada M."/>
            <person name="Tabata S."/>
        </authorList>
    </citation>
    <scope>NUCLEOTIDE SEQUENCE [LARGE SCALE GENOMIC DNA]</scope>
    <source>
        <strain evidence="3">ATCC 29082 / PCC 7421</strain>
    </source>
</reference>
<sequence length="136" mass="15655">MRRRVAVGFLLGMVWAWPLRANERELFEVTMRRGQPFVSLMSVAQAFQANLRIIPDERAVNLQFDNQEASITDGTVLTLNRQLVVLSVAPYWRGGELFVPLDAVQKIFYVTVHWRIHTRQVAFSPALPPLQAQPRR</sequence>
<evidence type="ECO:0000313" key="3">
    <source>
        <dbReference type="Proteomes" id="UP000000557"/>
    </source>
</evidence>
<dbReference type="HOGENOM" id="CLU_1872508_0_0_3"/>
<dbReference type="AlphaFoldDB" id="Q7NGV1"/>
<dbReference type="Pfam" id="PF07833">
    <property type="entry name" value="Cu_amine_oxidN1"/>
    <property type="match status" value="1"/>
</dbReference>